<dbReference type="Gene3D" id="2.60.120.380">
    <property type="match status" value="1"/>
</dbReference>
<organism evidence="2 3">
    <name type="scientific">Vibrio aestuarianus</name>
    <dbReference type="NCBI Taxonomy" id="28171"/>
    <lineage>
        <taxon>Bacteria</taxon>
        <taxon>Pseudomonadati</taxon>
        <taxon>Pseudomonadota</taxon>
        <taxon>Gammaproteobacteria</taxon>
        <taxon>Vibrionales</taxon>
        <taxon>Vibrionaceae</taxon>
        <taxon>Vibrio</taxon>
    </lineage>
</organism>
<dbReference type="AlphaFoldDB" id="A0AAX3UBB2"/>
<feature type="signal peptide" evidence="1">
    <location>
        <begin position="1"/>
        <end position="20"/>
    </location>
</feature>
<evidence type="ECO:0000313" key="2">
    <source>
        <dbReference type="EMBL" id="WGK84004.1"/>
    </source>
</evidence>
<reference evidence="2" key="1">
    <citation type="submission" date="2022-02" db="EMBL/GenBank/DDBJ databases">
        <title>Emergence and expansion in Europe of a Vibrio aestuarianus clonal complex pathogenic for oysters.</title>
        <authorList>
            <person name="Mesnil A."/>
            <person name="Travers M.-A."/>
        </authorList>
    </citation>
    <scope>NUCLEOTIDE SEQUENCE</scope>
    <source>
        <strain evidence="2">U29</strain>
    </source>
</reference>
<sequence>MKKTTLMLVLSTAVAMNANAGQENIDRAAKGTTESPISILVMANALATQGIEQKDPLLLVTSAKLLKLNAIETKARQKMTEGGSKSSKEGRERYTPDRLLEYAQEWSGDNEAYKSLIAQVESLQTRGRVGGAAQHVDAIDAGAIDNYELMFYGREWAEVAVIGDGDTDLDLYVRDENGNVVCEDTDSTDTMYCAWKPKFDGNFTISIKNYGEVYNEYLIMTN</sequence>
<accession>A0AAX3UBB2</accession>
<dbReference type="GeneID" id="79918970"/>
<gene>
    <name evidence="2" type="ORF">PYE51_16565</name>
</gene>
<dbReference type="EMBL" id="CP118710">
    <property type="protein sequence ID" value="WGK84004.1"/>
    <property type="molecule type" value="Genomic_DNA"/>
</dbReference>
<evidence type="ECO:0000256" key="1">
    <source>
        <dbReference type="SAM" id="SignalP"/>
    </source>
</evidence>
<name>A0AAX3UBB2_9VIBR</name>
<proteinExistence type="predicted"/>
<keyword evidence="1" id="KW-0732">Signal</keyword>
<evidence type="ECO:0000313" key="3">
    <source>
        <dbReference type="Proteomes" id="UP001239257"/>
    </source>
</evidence>
<dbReference type="Proteomes" id="UP001239257">
    <property type="component" value="Chromosome 2"/>
</dbReference>
<protein>
    <submittedName>
        <fullName evidence="2">Uncharacterized protein</fullName>
    </submittedName>
</protein>
<dbReference type="RefSeq" id="WP_274672707.1">
    <property type="nucleotide sequence ID" value="NZ_CP118710.1"/>
</dbReference>
<feature type="chain" id="PRO_5043982504" evidence="1">
    <location>
        <begin position="21"/>
        <end position="222"/>
    </location>
</feature>